<dbReference type="EMBL" id="CP119066">
    <property type="protein sequence ID" value="WEL38598.1"/>
    <property type="molecule type" value="Genomic_DNA"/>
</dbReference>
<feature type="transmembrane region" description="Helical" evidence="1">
    <location>
        <begin position="61"/>
        <end position="82"/>
    </location>
</feature>
<evidence type="ECO:0000313" key="2">
    <source>
        <dbReference type="EMBL" id="UTX43141.1"/>
    </source>
</evidence>
<evidence type="ECO:0000313" key="5">
    <source>
        <dbReference type="Proteomes" id="UP001217963"/>
    </source>
</evidence>
<reference evidence="3 5" key="2">
    <citation type="submission" date="2023-02" db="EMBL/GenBank/DDBJ databases">
        <title>Encephalitozoon hellem ATCC 50451 complete genome.</title>
        <authorList>
            <person name="Mascarenhas dos Santos A.C."/>
            <person name="Julian A.T."/>
            <person name="Pombert J.-F."/>
        </authorList>
    </citation>
    <scope>NUCLEOTIDE SEQUENCE [LARGE SCALE GENOMIC DNA]</scope>
    <source>
        <strain evidence="3 5">ATCC 50451</strain>
    </source>
</reference>
<keyword evidence="5" id="KW-1185">Reference proteome</keyword>
<sequence length="88" mass="10002">MSALVDEEKRRMLIAQIERTAEEIRKGQKNVFCIGRDHTHLFGLRTPGVYPKFSSGSRMGLVSIWFLVVIFLVSSTLLLIFMKECGVV</sequence>
<keyword evidence="1" id="KW-0812">Transmembrane</keyword>
<evidence type="ECO:0000313" key="3">
    <source>
        <dbReference type="EMBL" id="WEL38598.1"/>
    </source>
</evidence>
<proteinExistence type="predicted"/>
<keyword evidence="1" id="KW-0472">Membrane</keyword>
<dbReference type="Proteomes" id="UP001217963">
    <property type="component" value="Chromosome V"/>
</dbReference>
<gene>
    <name evidence="2" type="ORF">GPU96_05g08800</name>
    <name evidence="3" type="ORF">PFJ87_05g00660</name>
</gene>
<dbReference type="EMBL" id="CP075151">
    <property type="protein sequence ID" value="UTX43141.1"/>
    <property type="molecule type" value="Genomic_DNA"/>
</dbReference>
<evidence type="ECO:0000313" key="4">
    <source>
        <dbReference type="Proteomes" id="UP001059546"/>
    </source>
</evidence>
<name>A0A9Q9C2X8_ENCHE</name>
<reference evidence="2" key="1">
    <citation type="submission" date="2021-05" db="EMBL/GenBank/DDBJ databases">
        <title>Encephalitozoon hellem ATCC 50604 Complete Genome.</title>
        <authorList>
            <person name="Mascarenhas dos Santos A.C."/>
            <person name="Julian A.T."/>
            <person name="Pombert J.-F."/>
        </authorList>
    </citation>
    <scope>NUCLEOTIDE SEQUENCE</scope>
    <source>
        <strain evidence="2">ATCC 50604</strain>
    </source>
</reference>
<dbReference type="Proteomes" id="UP001059546">
    <property type="component" value="Chromosome V"/>
</dbReference>
<evidence type="ECO:0000256" key="1">
    <source>
        <dbReference type="SAM" id="Phobius"/>
    </source>
</evidence>
<accession>A0A9Q9C2X8</accession>
<protein>
    <submittedName>
        <fullName evidence="2">Uncharacterized protein</fullName>
    </submittedName>
</protein>
<dbReference type="AlphaFoldDB" id="A0A9Q9C2X8"/>
<dbReference type="OrthoDB" id="2193706at2759"/>
<organism evidence="2 4">
    <name type="scientific">Encephalitozoon hellem</name>
    <name type="common">Microsporidian parasite</name>
    <dbReference type="NCBI Taxonomy" id="27973"/>
    <lineage>
        <taxon>Eukaryota</taxon>
        <taxon>Fungi</taxon>
        <taxon>Fungi incertae sedis</taxon>
        <taxon>Microsporidia</taxon>
        <taxon>Unikaryonidae</taxon>
        <taxon>Encephalitozoon</taxon>
    </lineage>
</organism>
<keyword evidence="1" id="KW-1133">Transmembrane helix</keyword>